<feature type="binding site" evidence="13">
    <location>
        <begin position="5"/>
        <end position="8"/>
    </location>
    <ligand>
        <name>ATP</name>
        <dbReference type="ChEBI" id="CHEBI:30616"/>
    </ligand>
</feature>
<dbReference type="PROSITE" id="PS51671">
    <property type="entry name" value="ACT"/>
    <property type="match status" value="1"/>
</dbReference>
<dbReference type="GO" id="GO:0009090">
    <property type="term" value="P:homoserine biosynthetic process"/>
    <property type="evidence" value="ECO:0007669"/>
    <property type="project" value="TreeGrafter"/>
</dbReference>
<keyword evidence="10" id="KW-0220">Diaminopimelate biosynthesis</keyword>
<dbReference type="InterPro" id="IPR018042">
    <property type="entry name" value="Aspartate_kinase_CS"/>
</dbReference>
<dbReference type="CDD" id="cd04916">
    <property type="entry name" value="ACT_AKiii-YclM-BS_2"/>
    <property type="match status" value="1"/>
</dbReference>
<dbReference type="Gene3D" id="3.40.1160.10">
    <property type="entry name" value="Acetylglutamate kinase-like"/>
    <property type="match status" value="1"/>
</dbReference>
<organism evidence="17 18">
    <name type="scientific">Priestia veravalensis</name>
    <dbReference type="NCBI Taxonomy" id="1414648"/>
    <lineage>
        <taxon>Bacteria</taxon>
        <taxon>Bacillati</taxon>
        <taxon>Bacillota</taxon>
        <taxon>Bacilli</taxon>
        <taxon>Bacillales</taxon>
        <taxon>Bacillaceae</taxon>
        <taxon>Priestia</taxon>
    </lineage>
</organism>
<evidence type="ECO:0000256" key="3">
    <source>
        <dbReference type="ARBA" id="ARBA00004986"/>
    </source>
</evidence>
<feature type="binding site" evidence="13">
    <location>
        <position position="120"/>
    </location>
    <ligand>
        <name>substrate</name>
    </ligand>
</feature>
<dbReference type="NCBIfam" id="NF006540">
    <property type="entry name" value="PRK09034.1"/>
    <property type="match status" value="1"/>
</dbReference>
<comment type="pathway">
    <text evidence="3 15">Amino-acid biosynthesis; L-methionine biosynthesis via de novo pathway; L-homoserine from L-aspartate: step 1/3.</text>
</comment>
<dbReference type="InterPro" id="IPR045865">
    <property type="entry name" value="ACT-like_dom_sf"/>
</dbReference>
<dbReference type="PROSITE" id="PS00324">
    <property type="entry name" value="ASPARTOKINASE"/>
    <property type="match status" value="1"/>
</dbReference>
<feature type="binding site" evidence="13">
    <location>
        <begin position="219"/>
        <end position="220"/>
    </location>
    <ligand>
        <name>ATP</name>
        <dbReference type="ChEBI" id="CHEBI:30616"/>
    </ligand>
</feature>
<dbReference type="UniPathway" id="UPA00034">
    <property type="reaction ID" value="UER00015"/>
</dbReference>
<dbReference type="EMBL" id="LNQP01000011">
    <property type="protein sequence ID" value="KSU89113.1"/>
    <property type="molecule type" value="Genomic_DNA"/>
</dbReference>
<dbReference type="GO" id="GO:0009089">
    <property type="term" value="P:lysine biosynthetic process via diaminopimelate"/>
    <property type="evidence" value="ECO:0007669"/>
    <property type="project" value="UniProtKB-UniPathway"/>
</dbReference>
<comment type="pathway">
    <text evidence="4 15">Amino-acid biosynthesis; L-threonine biosynthesis; L-threonine from L-aspartate: step 1/5.</text>
</comment>
<evidence type="ECO:0000313" key="18">
    <source>
        <dbReference type="Proteomes" id="UP000053681"/>
    </source>
</evidence>
<evidence type="ECO:0000256" key="4">
    <source>
        <dbReference type="ARBA" id="ARBA00005139"/>
    </source>
</evidence>
<dbReference type="PANTHER" id="PTHR21499:SF67">
    <property type="entry name" value="ASPARTOKINASE 3"/>
    <property type="match status" value="1"/>
</dbReference>
<keyword evidence="7 13" id="KW-0547">Nucleotide-binding</keyword>
<dbReference type="EC" id="2.7.2.4" evidence="14"/>
<dbReference type="InterPro" id="IPR042199">
    <property type="entry name" value="AsparK_Bifunc_asparK/hSer_DH"/>
</dbReference>
<dbReference type="PIRSF" id="PIRSF000726">
    <property type="entry name" value="Asp_kin"/>
    <property type="match status" value="1"/>
</dbReference>
<feature type="binding site" evidence="13">
    <location>
        <position position="49"/>
    </location>
    <ligand>
        <name>substrate</name>
    </ligand>
</feature>
<dbReference type="PANTHER" id="PTHR21499">
    <property type="entry name" value="ASPARTATE KINASE"/>
    <property type="match status" value="1"/>
</dbReference>
<dbReference type="UniPathway" id="UPA00051">
    <property type="reaction ID" value="UER00462"/>
</dbReference>
<dbReference type="Gene3D" id="1.20.120.1320">
    <property type="entry name" value="Aspartokinase, catalytic domain"/>
    <property type="match status" value="1"/>
</dbReference>
<dbReference type="Pfam" id="PF22468">
    <property type="entry name" value="ACT_9"/>
    <property type="match status" value="1"/>
</dbReference>
<evidence type="ECO:0000256" key="8">
    <source>
        <dbReference type="ARBA" id="ARBA00022777"/>
    </source>
</evidence>
<dbReference type="Gene3D" id="3.30.2130.10">
    <property type="entry name" value="VC0802-like"/>
    <property type="match status" value="1"/>
</dbReference>
<evidence type="ECO:0000256" key="15">
    <source>
        <dbReference type="RuleBase" id="RU004249"/>
    </source>
</evidence>
<comment type="similarity">
    <text evidence="5 14">Belongs to the aspartokinase family.</text>
</comment>
<evidence type="ECO:0000256" key="2">
    <source>
        <dbReference type="ARBA" id="ARBA00004766"/>
    </source>
</evidence>
<keyword evidence="6 14" id="KW-0808">Transferase</keyword>
<dbReference type="FunFam" id="3.30.2130.10:FF:000001">
    <property type="entry name" value="Bifunctional aspartokinase/homoserine dehydrogenase"/>
    <property type="match status" value="1"/>
</dbReference>
<dbReference type="GO" id="GO:0019877">
    <property type="term" value="P:diaminopimelate biosynthetic process"/>
    <property type="evidence" value="ECO:0007669"/>
    <property type="project" value="UniProtKB-KW"/>
</dbReference>
<dbReference type="InterPro" id="IPR054352">
    <property type="entry name" value="ACT_Aspartokinase"/>
</dbReference>
<protein>
    <recommendedName>
        <fullName evidence="14">Aspartokinase</fullName>
        <ecNumber evidence="14">2.7.2.4</ecNumber>
    </recommendedName>
</protein>
<keyword evidence="18" id="KW-1185">Reference proteome</keyword>
<evidence type="ECO:0000256" key="11">
    <source>
        <dbReference type="ARBA" id="ARBA00023154"/>
    </source>
</evidence>
<dbReference type="Proteomes" id="UP000053681">
    <property type="component" value="Unassembled WGS sequence"/>
</dbReference>
<comment type="pathway">
    <text evidence="2 15">Amino-acid biosynthesis; L-lysine biosynthesis via DAP pathway; (S)-tetrahydrodipicolinate from L-aspartate: step 1/4.</text>
</comment>
<dbReference type="SUPFAM" id="SSF55021">
    <property type="entry name" value="ACT-like"/>
    <property type="match status" value="2"/>
</dbReference>
<dbReference type="GO" id="GO:0005829">
    <property type="term" value="C:cytosol"/>
    <property type="evidence" value="ECO:0007669"/>
    <property type="project" value="TreeGrafter"/>
</dbReference>
<evidence type="ECO:0000313" key="17">
    <source>
        <dbReference type="EMBL" id="KSU89113.1"/>
    </source>
</evidence>
<dbReference type="RefSeq" id="WP_025910759.1">
    <property type="nucleotide sequence ID" value="NZ_KQ758631.1"/>
</dbReference>
<evidence type="ECO:0000256" key="13">
    <source>
        <dbReference type="PIRSR" id="PIRSR000726-1"/>
    </source>
</evidence>
<evidence type="ECO:0000256" key="6">
    <source>
        <dbReference type="ARBA" id="ARBA00022679"/>
    </source>
</evidence>
<dbReference type="FunFam" id="3.40.1160.10:FF:000027">
    <property type="entry name" value="Aspartokinase"/>
    <property type="match status" value="1"/>
</dbReference>
<feature type="binding site" evidence="13">
    <location>
        <position position="225"/>
    </location>
    <ligand>
        <name>ATP</name>
        <dbReference type="ChEBI" id="CHEBI:30616"/>
    </ligand>
</feature>
<evidence type="ECO:0000256" key="7">
    <source>
        <dbReference type="ARBA" id="ARBA00022741"/>
    </source>
</evidence>
<dbReference type="InterPro" id="IPR001048">
    <property type="entry name" value="Asp/Glu/Uridylate_kinase"/>
</dbReference>
<dbReference type="InterPro" id="IPR001341">
    <property type="entry name" value="Asp_kinase"/>
</dbReference>
<dbReference type="CDD" id="cd04911">
    <property type="entry name" value="ACT_AKiii-YclM-BS_1"/>
    <property type="match status" value="1"/>
</dbReference>
<comment type="caution">
    <text evidence="17">The sequence shown here is derived from an EMBL/GenBank/DDBJ whole genome shotgun (WGS) entry which is preliminary data.</text>
</comment>
<keyword evidence="8 14" id="KW-0418">Kinase</keyword>
<keyword evidence="11" id="KW-0457">Lysine biosynthesis</keyword>
<evidence type="ECO:0000259" key="16">
    <source>
        <dbReference type="PROSITE" id="PS51671"/>
    </source>
</evidence>
<evidence type="ECO:0000256" key="10">
    <source>
        <dbReference type="ARBA" id="ARBA00022915"/>
    </source>
</evidence>
<dbReference type="SUPFAM" id="SSF53633">
    <property type="entry name" value="Carbamate kinase-like"/>
    <property type="match status" value="1"/>
</dbReference>
<evidence type="ECO:0000256" key="5">
    <source>
        <dbReference type="ARBA" id="ARBA00010122"/>
    </source>
</evidence>
<sequence>MKVSKFGGSSVASAAKFKQVAQIIQADKERKMIVVSAPGKRYADDTKMTDLLIALAGKIQLGEDYVEEFGKVIDRYREIVTELEMSEEIITEIIDNIDSLISLHKNDPFRLLDCLKASGEDNNARLMAAYLQHLGEEASYVNPKEAGIFVSDEPGRARILELSYEELPKLKEREGILVIPGFFGYSEQGNIVTFSRGGSDITGSIVAAGVKADLYENFTDVDAIYSVDPRLVEKPCEMKEVTYREMRELSYAGFSVFHDEALEPVFKSGIPVCVKNTNNPKAKGTFIVSKRKVGEQPVVGIAGDKGFCNIHVDKYLLNREIGFGRRLLQILEDEGISYEHTPSGIDNISVVMREHQLTPEVEERVLDRIQTELEVDNISIERNLALVMVVGEGMNSSVGIAAKATEAFAKAGVNLEMINQGSSEVSMMFGVKADALEKAVQALYNTYFNKMYSISYSSVK</sequence>
<dbReference type="AlphaFoldDB" id="A0A0V8JPY0"/>
<proteinExistence type="inferred from homology"/>
<feature type="binding site" evidence="13">
    <location>
        <position position="230"/>
    </location>
    <ligand>
        <name>ATP</name>
        <dbReference type="ChEBI" id="CHEBI:30616"/>
    </ligand>
</feature>
<evidence type="ECO:0000256" key="9">
    <source>
        <dbReference type="ARBA" id="ARBA00022840"/>
    </source>
</evidence>
<dbReference type="InterPro" id="IPR035804">
    <property type="entry name" value="AKIII_YclM_N"/>
</dbReference>
<evidence type="ECO:0000256" key="14">
    <source>
        <dbReference type="RuleBase" id="RU003448"/>
    </source>
</evidence>
<dbReference type="GO" id="GO:0009088">
    <property type="term" value="P:threonine biosynthetic process"/>
    <property type="evidence" value="ECO:0007669"/>
    <property type="project" value="UniProtKB-UniPathway"/>
</dbReference>
<reference evidence="17 18" key="1">
    <citation type="submission" date="2015-11" db="EMBL/GenBank/DDBJ databases">
        <title>Bacillus caseinolyticus sp nov.</title>
        <authorList>
            <person name="Dastager S.G."/>
            <person name="Mawlankar R."/>
        </authorList>
    </citation>
    <scope>NUCLEOTIDE SEQUENCE [LARGE SCALE GENOMIC DNA]</scope>
    <source>
        <strain evidence="17 18">SGD-V-76</strain>
    </source>
</reference>
<dbReference type="NCBIfam" id="TIGR00657">
    <property type="entry name" value="asp_kinases"/>
    <property type="match status" value="1"/>
</dbReference>
<dbReference type="Pfam" id="PF00696">
    <property type="entry name" value="AA_kinase"/>
    <property type="match status" value="1"/>
</dbReference>
<dbReference type="GO" id="GO:0005524">
    <property type="term" value="F:ATP binding"/>
    <property type="evidence" value="ECO:0007669"/>
    <property type="project" value="UniProtKB-KW"/>
</dbReference>
<dbReference type="CDD" id="cd04245">
    <property type="entry name" value="AAK_AKiii-YclM-BS"/>
    <property type="match status" value="1"/>
</dbReference>
<name>A0A0V8JPY0_9BACI</name>
<dbReference type="InterPro" id="IPR005260">
    <property type="entry name" value="Asp_kin_monofn"/>
</dbReference>
<dbReference type="InterPro" id="IPR002912">
    <property type="entry name" value="ACT_dom"/>
</dbReference>
<evidence type="ECO:0000256" key="12">
    <source>
        <dbReference type="ARBA" id="ARBA00047872"/>
    </source>
</evidence>
<keyword evidence="15" id="KW-0028">Amino-acid biosynthesis</keyword>
<evidence type="ECO:0000256" key="1">
    <source>
        <dbReference type="ARBA" id="ARBA00003121"/>
    </source>
</evidence>
<dbReference type="GO" id="GO:0004072">
    <property type="term" value="F:aspartate kinase activity"/>
    <property type="evidence" value="ECO:0007669"/>
    <property type="project" value="UniProtKB-EC"/>
</dbReference>
<comment type="catalytic activity">
    <reaction evidence="12 14">
        <text>L-aspartate + ATP = 4-phospho-L-aspartate + ADP</text>
        <dbReference type="Rhea" id="RHEA:23776"/>
        <dbReference type="ChEBI" id="CHEBI:29991"/>
        <dbReference type="ChEBI" id="CHEBI:30616"/>
        <dbReference type="ChEBI" id="CHEBI:57535"/>
        <dbReference type="ChEBI" id="CHEBI:456216"/>
        <dbReference type="EC" id="2.7.2.4"/>
    </reaction>
</comment>
<feature type="domain" description="ACT" evidence="16">
    <location>
        <begin position="389"/>
        <end position="459"/>
    </location>
</feature>
<comment type="function">
    <text evidence="1">Catalyzes the phosphorylation of the beta-carboxyl group of aspartic acid with ATP to yield 4-phospho-L-aspartate, which is involved in the branched biosynthetic pathway leading to the biosynthesis of amino acids threonine, isoleucine and methionine.</text>
</comment>
<dbReference type="UniPathway" id="UPA00050">
    <property type="reaction ID" value="UER00461"/>
</dbReference>
<gene>
    <name evidence="17" type="ORF">AS180_04500</name>
</gene>
<dbReference type="InterPro" id="IPR036393">
    <property type="entry name" value="AceGlu_kinase-like_sf"/>
</dbReference>
<accession>A0A0V8JPY0</accession>
<keyword evidence="9 13" id="KW-0067">ATP-binding</keyword>